<protein>
    <submittedName>
        <fullName evidence="2">Uncharacterized protein</fullName>
    </submittedName>
</protein>
<evidence type="ECO:0000256" key="1">
    <source>
        <dbReference type="SAM" id="MobiDB-lite"/>
    </source>
</evidence>
<feature type="compositionally biased region" description="Pro residues" evidence="1">
    <location>
        <begin position="111"/>
        <end position="121"/>
    </location>
</feature>
<accession>A0A5N7MVL3</accession>
<comment type="caution">
    <text evidence="2">The sequence shown here is derived from an EMBL/GenBank/DDBJ whole genome shotgun (WGS) entry which is preliminary data.</text>
</comment>
<dbReference type="Proteomes" id="UP000403266">
    <property type="component" value="Unassembled WGS sequence"/>
</dbReference>
<dbReference type="RefSeq" id="WP_152716993.1">
    <property type="nucleotide sequence ID" value="NZ_VOSJ01000341.1"/>
</dbReference>
<sequence>MTTKSIQLQNTLEKAVLVAAVGRQLADYASIPAHIADSIVVVGTEKAACADTLERAKALKLPGILTLPAFNRFQMVLALEAYARSSPEKDGDTARLLIRRVERESKVSPGEPLPVPKPIPPLTAGGKSAAPNPAALRTP</sequence>
<dbReference type="AlphaFoldDB" id="A0A5N7MVL3"/>
<gene>
    <name evidence="2" type="ORF">FS320_35080</name>
</gene>
<feature type="region of interest" description="Disordered" evidence="1">
    <location>
        <begin position="103"/>
        <end position="139"/>
    </location>
</feature>
<reference evidence="2 3" key="1">
    <citation type="journal article" date="2019" name="Syst. Appl. Microbiol.">
        <title>Microvirga tunisiensis sp. nov., a root nodule symbiotic bacterium isolated from Lupinus micranthus and L. luteus grown in Northern Tunisia.</title>
        <authorList>
            <person name="Msaddak A."/>
            <person name="Rejili M."/>
            <person name="Duran D."/>
            <person name="Mars M."/>
            <person name="Palacios J.M."/>
            <person name="Ruiz-Argueso T."/>
            <person name="Rey L."/>
            <person name="Imperial J."/>
        </authorList>
    </citation>
    <scope>NUCLEOTIDE SEQUENCE [LARGE SCALE GENOMIC DNA]</scope>
    <source>
        <strain evidence="2 3">Lmie10</strain>
    </source>
</reference>
<evidence type="ECO:0000313" key="3">
    <source>
        <dbReference type="Proteomes" id="UP000403266"/>
    </source>
</evidence>
<organism evidence="2 3">
    <name type="scientific">Microvirga tunisiensis</name>
    <dbReference type="NCBI Taxonomy" id="2108360"/>
    <lineage>
        <taxon>Bacteria</taxon>
        <taxon>Pseudomonadati</taxon>
        <taxon>Pseudomonadota</taxon>
        <taxon>Alphaproteobacteria</taxon>
        <taxon>Hyphomicrobiales</taxon>
        <taxon>Methylobacteriaceae</taxon>
        <taxon>Microvirga</taxon>
    </lineage>
</organism>
<dbReference type="EMBL" id="VOSK01000315">
    <property type="protein sequence ID" value="MPR30134.1"/>
    <property type="molecule type" value="Genomic_DNA"/>
</dbReference>
<evidence type="ECO:0000313" key="2">
    <source>
        <dbReference type="EMBL" id="MPR30134.1"/>
    </source>
</evidence>
<keyword evidence="3" id="KW-1185">Reference proteome</keyword>
<proteinExistence type="predicted"/>
<name>A0A5N7MVL3_9HYPH</name>